<organism evidence="1 2">
    <name type="scientific">Desulfonema magnum</name>
    <dbReference type="NCBI Taxonomy" id="45655"/>
    <lineage>
        <taxon>Bacteria</taxon>
        <taxon>Pseudomonadati</taxon>
        <taxon>Thermodesulfobacteriota</taxon>
        <taxon>Desulfobacteria</taxon>
        <taxon>Desulfobacterales</taxon>
        <taxon>Desulfococcaceae</taxon>
        <taxon>Desulfonema</taxon>
    </lineage>
</organism>
<dbReference type="EMBL" id="CP061800">
    <property type="protein sequence ID" value="QTA88004.1"/>
    <property type="molecule type" value="Genomic_DNA"/>
</dbReference>
<proteinExistence type="predicted"/>
<gene>
    <name evidence="1" type="ORF">dnm_040440</name>
</gene>
<dbReference type="AlphaFoldDB" id="A0A975GNP9"/>
<keyword evidence="2" id="KW-1185">Reference proteome</keyword>
<name>A0A975GNP9_9BACT</name>
<protein>
    <submittedName>
        <fullName evidence="1">Uncharacterized protein</fullName>
    </submittedName>
</protein>
<reference evidence="1" key="1">
    <citation type="journal article" date="2021" name="Microb. Physiol.">
        <title>Proteogenomic Insights into the Physiology of Marine, Sulfate-Reducing, Filamentous Desulfonema limicola and Desulfonema magnum.</title>
        <authorList>
            <person name="Schnaars V."/>
            <person name="Wohlbrand L."/>
            <person name="Scheve S."/>
            <person name="Hinrichs C."/>
            <person name="Reinhardt R."/>
            <person name="Rabus R."/>
        </authorList>
    </citation>
    <scope>NUCLEOTIDE SEQUENCE</scope>
    <source>
        <strain evidence="1">4be13</strain>
    </source>
</reference>
<evidence type="ECO:0000313" key="2">
    <source>
        <dbReference type="Proteomes" id="UP000663722"/>
    </source>
</evidence>
<dbReference type="Proteomes" id="UP000663722">
    <property type="component" value="Chromosome"/>
</dbReference>
<evidence type="ECO:0000313" key="1">
    <source>
        <dbReference type="EMBL" id="QTA88004.1"/>
    </source>
</evidence>
<accession>A0A975GNP9</accession>
<dbReference type="KEGG" id="dmm:dnm_040440"/>
<sequence>MKRSRVFRPRRWIKTHLKNPASQLYFHGKGKIRETIWYGEGHILKHTSVI</sequence>